<evidence type="ECO:0000256" key="4">
    <source>
        <dbReference type="RuleBase" id="RU000639"/>
    </source>
</evidence>
<dbReference type="SUPFAM" id="SSF51064">
    <property type="entry name" value="Head domain of nucleotide exchange factor GrpE"/>
    <property type="match status" value="1"/>
</dbReference>
<reference evidence="7 8" key="1">
    <citation type="submission" date="2016-10" db="EMBL/GenBank/DDBJ databases">
        <authorList>
            <person name="de Groot N.N."/>
        </authorList>
    </citation>
    <scope>NUCLEOTIDE SEQUENCE [LARGE SCALE GENOMIC DNA]</scope>
    <source>
        <strain evidence="7 8">CGMCC 1.7054</strain>
    </source>
</reference>
<protein>
    <recommendedName>
        <fullName evidence="3 4">Protein GrpE</fullName>
    </recommendedName>
    <alternativeName>
        <fullName evidence="3">HSP-70 cofactor</fullName>
    </alternativeName>
</protein>
<keyword evidence="3 4" id="KW-0346">Stress response</keyword>
<dbReference type="AlphaFoldDB" id="A0A1I7MJM7"/>
<comment type="similarity">
    <text evidence="1 3 5">Belongs to the GrpE family.</text>
</comment>
<keyword evidence="2 3" id="KW-0143">Chaperone</keyword>
<evidence type="ECO:0000256" key="3">
    <source>
        <dbReference type="HAMAP-Rule" id="MF_01151"/>
    </source>
</evidence>
<feature type="compositionally biased region" description="Basic and acidic residues" evidence="6">
    <location>
        <begin position="1"/>
        <end position="13"/>
    </location>
</feature>
<dbReference type="InterPro" id="IPR013805">
    <property type="entry name" value="GrpE_CC"/>
</dbReference>
<accession>A0A1I7MJM7</accession>
<feature type="compositionally biased region" description="Low complexity" evidence="6">
    <location>
        <begin position="90"/>
        <end position="104"/>
    </location>
</feature>
<evidence type="ECO:0000256" key="5">
    <source>
        <dbReference type="RuleBase" id="RU004478"/>
    </source>
</evidence>
<evidence type="ECO:0000256" key="6">
    <source>
        <dbReference type="SAM" id="MobiDB-lite"/>
    </source>
</evidence>
<dbReference type="InterPro" id="IPR000740">
    <property type="entry name" value="GrpE"/>
</dbReference>
<keyword evidence="8" id="KW-1185">Reference proteome</keyword>
<dbReference type="STRING" id="574650.SAMN04487966_103220"/>
<gene>
    <name evidence="3" type="primary">grpE</name>
    <name evidence="7" type="ORF">SAMN04487966_103220</name>
</gene>
<organism evidence="7 8">
    <name type="scientific">Micrococcus terreus</name>
    <dbReference type="NCBI Taxonomy" id="574650"/>
    <lineage>
        <taxon>Bacteria</taxon>
        <taxon>Bacillati</taxon>
        <taxon>Actinomycetota</taxon>
        <taxon>Actinomycetes</taxon>
        <taxon>Micrococcales</taxon>
        <taxon>Micrococcaceae</taxon>
        <taxon>Micrococcus</taxon>
    </lineage>
</organism>
<comment type="subcellular location">
    <subcellularLocation>
        <location evidence="3">Cytoplasm</location>
    </subcellularLocation>
</comment>
<dbReference type="GO" id="GO:0000774">
    <property type="term" value="F:adenyl-nucleotide exchange factor activity"/>
    <property type="evidence" value="ECO:0007669"/>
    <property type="project" value="InterPro"/>
</dbReference>
<feature type="region of interest" description="Disordered" evidence="6">
    <location>
        <begin position="1"/>
        <end position="110"/>
    </location>
</feature>
<name>A0A1I7MJM7_9MICC</name>
<dbReference type="Proteomes" id="UP000198881">
    <property type="component" value="Unassembled WGS sequence"/>
</dbReference>
<feature type="compositionally biased region" description="Polar residues" evidence="6">
    <location>
        <begin position="38"/>
        <end position="48"/>
    </location>
</feature>
<evidence type="ECO:0000256" key="1">
    <source>
        <dbReference type="ARBA" id="ARBA00009054"/>
    </source>
</evidence>
<feature type="compositionally biased region" description="Basic and acidic residues" evidence="6">
    <location>
        <begin position="20"/>
        <end position="34"/>
    </location>
</feature>
<dbReference type="OrthoDB" id="5191115at2"/>
<dbReference type="PANTHER" id="PTHR21237">
    <property type="entry name" value="GRPE PROTEIN"/>
    <property type="match status" value="1"/>
</dbReference>
<sequence length="245" mass="26296">MPHHGNEDEHQNEQEPVSFQDKRRIDPDTGKVRDGGTAPSTDQGTEGSPQDAKGAESAGAADQGEDAVSQAEQILRDAADAEGLSEEEAALAGTVSDAEAGAGSAREEELRTDLRRLQAEFVNYKRRVDRDRNVARDTAIQSMLTALLPVLDDLDAARAAGDLTEGPMASIAAKLDQILAGFGLERQDQESLAGQEFNPAQHEAMLRQPSEEVPAEHIVQVFRNGYVRGERVLRAAQVMVSAGKG</sequence>
<dbReference type="GO" id="GO:0006457">
    <property type="term" value="P:protein folding"/>
    <property type="evidence" value="ECO:0007669"/>
    <property type="project" value="InterPro"/>
</dbReference>
<dbReference type="CDD" id="cd00446">
    <property type="entry name" value="GrpE"/>
    <property type="match status" value="1"/>
</dbReference>
<dbReference type="GO" id="GO:0005737">
    <property type="term" value="C:cytoplasm"/>
    <property type="evidence" value="ECO:0007669"/>
    <property type="project" value="UniProtKB-SubCell"/>
</dbReference>
<proteinExistence type="inferred from homology"/>
<dbReference type="GO" id="GO:0042803">
    <property type="term" value="F:protein homodimerization activity"/>
    <property type="evidence" value="ECO:0007669"/>
    <property type="project" value="InterPro"/>
</dbReference>
<evidence type="ECO:0000256" key="2">
    <source>
        <dbReference type="ARBA" id="ARBA00023186"/>
    </source>
</evidence>
<comment type="subunit">
    <text evidence="3">Homodimer.</text>
</comment>
<dbReference type="PANTHER" id="PTHR21237:SF23">
    <property type="entry name" value="GRPE PROTEIN HOMOLOG, MITOCHONDRIAL"/>
    <property type="match status" value="1"/>
</dbReference>
<dbReference type="HAMAP" id="MF_01151">
    <property type="entry name" value="GrpE"/>
    <property type="match status" value="1"/>
</dbReference>
<dbReference type="PROSITE" id="PS01071">
    <property type="entry name" value="GRPE"/>
    <property type="match status" value="1"/>
</dbReference>
<dbReference type="InterPro" id="IPR009012">
    <property type="entry name" value="GrpE_head"/>
</dbReference>
<evidence type="ECO:0000313" key="7">
    <source>
        <dbReference type="EMBL" id="SFV22133.1"/>
    </source>
</evidence>
<dbReference type="Gene3D" id="2.30.22.10">
    <property type="entry name" value="Head domain of nucleotide exchange factor GrpE"/>
    <property type="match status" value="1"/>
</dbReference>
<evidence type="ECO:0000313" key="8">
    <source>
        <dbReference type="Proteomes" id="UP000198881"/>
    </source>
</evidence>
<dbReference type="GO" id="GO:0051082">
    <property type="term" value="F:unfolded protein binding"/>
    <property type="evidence" value="ECO:0007669"/>
    <property type="project" value="TreeGrafter"/>
</dbReference>
<dbReference type="RefSeq" id="WP_091695848.1">
    <property type="nucleotide sequence ID" value="NZ_FPCG01000003.1"/>
</dbReference>
<dbReference type="PRINTS" id="PR00773">
    <property type="entry name" value="GRPEPROTEIN"/>
</dbReference>
<dbReference type="Gene3D" id="3.90.20.20">
    <property type="match status" value="1"/>
</dbReference>
<dbReference type="GO" id="GO:0051087">
    <property type="term" value="F:protein-folding chaperone binding"/>
    <property type="evidence" value="ECO:0007669"/>
    <property type="project" value="InterPro"/>
</dbReference>
<dbReference type="SUPFAM" id="SSF58014">
    <property type="entry name" value="Coiled-coil domain of nucleotide exchange factor GrpE"/>
    <property type="match status" value="1"/>
</dbReference>
<dbReference type="EMBL" id="FPCG01000003">
    <property type="protein sequence ID" value="SFV22133.1"/>
    <property type="molecule type" value="Genomic_DNA"/>
</dbReference>
<dbReference type="Pfam" id="PF01025">
    <property type="entry name" value="GrpE"/>
    <property type="match status" value="1"/>
</dbReference>
<comment type="function">
    <text evidence="3 4">Participates actively in the response to hyperosmotic and heat shock by preventing the aggregation of stress-denatured proteins, in association with DnaK and GrpE. It is the nucleotide exchange factor for DnaK and may function as a thermosensor. Unfolded proteins bind initially to DnaJ; upon interaction with the DnaJ-bound protein, DnaK hydrolyzes its bound ATP, resulting in the formation of a stable complex. GrpE releases ADP from DnaK; ATP binding to DnaK triggers the release of the substrate protein, thus completing the reaction cycle. Several rounds of ATP-dependent interactions between DnaJ, DnaK and GrpE are required for fully efficient folding.</text>
</comment>
<keyword evidence="3" id="KW-0963">Cytoplasm</keyword>